<proteinExistence type="predicted"/>
<name>A0A2T4Z8B2_9BACL</name>
<comment type="caution">
    <text evidence="2">The sequence shown here is derived from an EMBL/GenBank/DDBJ whole genome shotgun (WGS) entry which is preliminary data.</text>
</comment>
<evidence type="ECO:0000313" key="3">
    <source>
        <dbReference type="Proteomes" id="UP000241639"/>
    </source>
</evidence>
<keyword evidence="3" id="KW-1185">Reference proteome</keyword>
<evidence type="ECO:0000313" key="2">
    <source>
        <dbReference type="EMBL" id="PTM58141.1"/>
    </source>
</evidence>
<organism evidence="2 3">
    <name type="scientific">Desmospora activa DSM 45169</name>
    <dbReference type="NCBI Taxonomy" id="1121389"/>
    <lineage>
        <taxon>Bacteria</taxon>
        <taxon>Bacillati</taxon>
        <taxon>Bacillota</taxon>
        <taxon>Bacilli</taxon>
        <taxon>Bacillales</taxon>
        <taxon>Thermoactinomycetaceae</taxon>
        <taxon>Desmospora</taxon>
    </lineage>
</organism>
<sequence>MKKILAVVTVLVMGITIIPSVPAYAEGEPQTFEQAVAKSNEILRSQGKEPLSKEDYLGNINKALEKALEKDEAQRSEYQAQGSEYKVTVPVNGNSNLFGKVTIESEEVLEALGTKSWKKTISFDEWVGVRWDLVNSGTFTYGKKSSNSSLVVIKGATYNVDAKALPPYSASDTSRLDKLSGAVWEVKGKGKYSQSYGNVGATYHGYLDVRLHATGNVSVQRAKFDF</sequence>
<feature type="signal peptide" evidence="1">
    <location>
        <begin position="1"/>
        <end position="25"/>
    </location>
</feature>
<dbReference type="Proteomes" id="UP000241639">
    <property type="component" value="Unassembled WGS sequence"/>
</dbReference>
<gene>
    <name evidence="2" type="ORF">C8J48_0717</name>
</gene>
<reference evidence="2 3" key="1">
    <citation type="submission" date="2018-04" db="EMBL/GenBank/DDBJ databases">
        <title>Genomic Encyclopedia of Archaeal and Bacterial Type Strains, Phase II (KMG-II): from individual species to whole genera.</title>
        <authorList>
            <person name="Goeker M."/>
        </authorList>
    </citation>
    <scope>NUCLEOTIDE SEQUENCE [LARGE SCALE GENOMIC DNA]</scope>
    <source>
        <strain evidence="2 3">DSM 45169</strain>
    </source>
</reference>
<protein>
    <submittedName>
        <fullName evidence="2">Uncharacterized protein</fullName>
    </submittedName>
</protein>
<dbReference type="AlphaFoldDB" id="A0A2T4Z8B2"/>
<accession>A0A2T4Z8B2</accession>
<dbReference type="RefSeq" id="WP_107724986.1">
    <property type="nucleotide sequence ID" value="NZ_PZZP01000001.1"/>
</dbReference>
<dbReference type="EMBL" id="PZZP01000001">
    <property type="protein sequence ID" value="PTM58141.1"/>
    <property type="molecule type" value="Genomic_DNA"/>
</dbReference>
<keyword evidence="1" id="KW-0732">Signal</keyword>
<feature type="chain" id="PRO_5015557810" evidence="1">
    <location>
        <begin position="26"/>
        <end position="226"/>
    </location>
</feature>
<evidence type="ECO:0000256" key="1">
    <source>
        <dbReference type="SAM" id="SignalP"/>
    </source>
</evidence>